<accession>A0A194XRZ9</accession>
<feature type="region of interest" description="Disordered" evidence="6">
    <location>
        <begin position="47"/>
        <end position="70"/>
    </location>
</feature>
<dbReference type="CDD" id="cd00067">
    <property type="entry name" value="GAL4"/>
    <property type="match status" value="1"/>
</dbReference>
<reference evidence="8 9" key="1">
    <citation type="submission" date="2015-10" db="EMBL/GenBank/DDBJ databases">
        <title>Full genome of DAOMC 229536 Phialocephala scopiformis, a fungal endophyte of spruce producing the potent anti-insectan compound rugulosin.</title>
        <authorList>
            <consortium name="DOE Joint Genome Institute"/>
            <person name="Walker A.K."/>
            <person name="Frasz S.L."/>
            <person name="Seifert K.A."/>
            <person name="Miller J.D."/>
            <person name="Mondo S.J."/>
            <person name="Labutti K."/>
            <person name="Lipzen A."/>
            <person name="Dockter R."/>
            <person name="Kennedy M."/>
            <person name="Grigoriev I.V."/>
            <person name="Spatafora J.W."/>
        </authorList>
    </citation>
    <scope>NUCLEOTIDE SEQUENCE [LARGE SCALE GENOMIC DNA]</scope>
    <source>
        <strain evidence="8 9">CBS 120377</strain>
    </source>
</reference>
<evidence type="ECO:0000256" key="4">
    <source>
        <dbReference type="ARBA" id="ARBA00023163"/>
    </source>
</evidence>
<gene>
    <name evidence="8" type="ORF">LY89DRAFT_729025</name>
</gene>
<organism evidence="8 9">
    <name type="scientific">Mollisia scopiformis</name>
    <name type="common">Conifer needle endophyte fungus</name>
    <name type="synonym">Phialocephala scopiformis</name>
    <dbReference type="NCBI Taxonomy" id="149040"/>
    <lineage>
        <taxon>Eukaryota</taxon>
        <taxon>Fungi</taxon>
        <taxon>Dikarya</taxon>
        <taxon>Ascomycota</taxon>
        <taxon>Pezizomycotina</taxon>
        <taxon>Leotiomycetes</taxon>
        <taxon>Helotiales</taxon>
        <taxon>Mollisiaceae</taxon>
        <taxon>Mollisia</taxon>
    </lineage>
</organism>
<dbReference type="Pfam" id="PF04082">
    <property type="entry name" value="Fungal_trans"/>
    <property type="match status" value="1"/>
</dbReference>
<dbReference type="AlphaFoldDB" id="A0A194XRZ9"/>
<dbReference type="GO" id="GO:0008270">
    <property type="term" value="F:zinc ion binding"/>
    <property type="evidence" value="ECO:0007669"/>
    <property type="project" value="InterPro"/>
</dbReference>
<protein>
    <recommendedName>
        <fullName evidence="7">Zn(2)-C6 fungal-type domain-containing protein</fullName>
    </recommendedName>
</protein>
<evidence type="ECO:0000313" key="8">
    <source>
        <dbReference type="EMBL" id="KUJ22921.1"/>
    </source>
</evidence>
<keyword evidence="2" id="KW-0479">Metal-binding</keyword>
<dbReference type="EMBL" id="KQ947406">
    <property type="protein sequence ID" value="KUJ22921.1"/>
    <property type="molecule type" value="Genomic_DNA"/>
</dbReference>
<dbReference type="Proteomes" id="UP000070700">
    <property type="component" value="Unassembled WGS sequence"/>
</dbReference>
<dbReference type="InterPro" id="IPR001138">
    <property type="entry name" value="Zn2Cys6_DnaBD"/>
</dbReference>
<comment type="subcellular location">
    <subcellularLocation>
        <location evidence="1">Nucleus</location>
    </subcellularLocation>
</comment>
<name>A0A194XRZ9_MOLSC</name>
<dbReference type="KEGG" id="psco:LY89DRAFT_729025"/>
<keyword evidence="9" id="KW-1185">Reference proteome</keyword>
<sequence length="660" mass="75642">MSSERPAKRVRQACEPCRRKKSRCPGEQPICSHCSRLGQTCFYADERQQSERRSTPPTRTHLPPSSEGRLEDRLKLVESQLAEVLAHQGHPRRSVSQLPQSPIISSSQFYARQETPQHADSALPSWNIILAAAKTYLQFCDCQPLPLFHRATFLQTLQQRDPEVLCSILALALRFEEHGTVSGGYEEAARNRISKRVFEGRVELSTIQALCLLTLVDFSDGNTRRASFNCSLAMSLAHNAGLTSEPHPDLYDREREERRRCFWSLFLLKRLHGADFMILDFSAEDNFPWYPETTGDSFNSSLRSNPEAIEHPDKGIVAYAIQLSEVWFKITRYARRRGKPNAQPPWASQSDYATILAHQMDFETRMPYIHRFEPAKFSQKTVEQLNSNRDYWGPWLFVQFLYHTNLCLLNHPLLLSLRLRNFKCVIPEIFLQHTADLISSHASWIINFIDMLEAKPFKVTDPFLGHCVAIVSTIYLQESFVEDAGTREEKQACFEKCLKFIRGFGPQWPHLDRIAMKLQKLAETVSSTYVASEEHIRQNRKLLIDLGQFFEVLEYSASSEMPGIAGQLFGPSLQTSLLTSRTEMAQTSVLPTPTRVERQEFGNSTPAPSAQQTPMDTNFVRLPQDNLLAYSDDELAVLAENFFHQRQDLDGNVNWWNSQF</sequence>
<dbReference type="GO" id="GO:0000981">
    <property type="term" value="F:DNA-binding transcription factor activity, RNA polymerase II-specific"/>
    <property type="evidence" value="ECO:0007669"/>
    <property type="project" value="InterPro"/>
</dbReference>
<dbReference type="SUPFAM" id="SSF57701">
    <property type="entry name" value="Zn2/Cys6 DNA-binding domain"/>
    <property type="match status" value="1"/>
</dbReference>
<dbReference type="GO" id="GO:0006351">
    <property type="term" value="P:DNA-templated transcription"/>
    <property type="evidence" value="ECO:0007669"/>
    <property type="project" value="InterPro"/>
</dbReference>
<evidence type="ECO:0000256" key="5">
    <source>
        <dbReference type="ARBA" id="ARBA00023242"/>
    </source>
</evidence>
<dbReference type="PROSITE" id="PS00463">
    <property type="entry name" value="ZN2_CY6_FUNGAL_1"/>
    <property type="match status" value="1"/>
</dbReference>
<dbReference type="OrthoDB" id="424974at2759"/>
<evidence type="ECO:0000256" key="2">
    <source>
        <dbReference type="ARBA" id="ARBA00022723"/>
    </source>
</evidence>
<dbReference type="GeneID" id="28829060"/>
<dbReference type="InterPro" id="IPR007219">
    <property type="entry name" value="XnlR_reg_dom"/>
</dbReference>
<dbReference type="Gene3D" id="4.10.240.10">
    <property type="entry name" value="Zn(2)-C6 fungal-type DNA-binding domain"/>
    <property type="match status" value="1"/>
</dbReference>
<dbReference type="PROSITE" id="PS50048">
    <property type="entry name" value="ZN2_CY6_FUNGAL_2"/>
    <property type="match status" value="1"/>
</dbReference>
<dbReference type="InterPro" id="IPR036864">
    <property type="entry name" value="Zn2-C6_fun-type_DNA-bd_sf"/>
</dbReference>
<keyword evidence="4" id="KW-0804">Transcription</keyword>
<evidence type="ECO:0000259" key="7">
    <source>
        <dbReference type="PROSITE" id="PS50048"/>
    </source>
</evidence>
<dbReference type="PANTHER" id="PTHR47338">
    <property type="entry name" value="ZN(II)2CYS6 TRANSCRIPTION FACTOR (EUROFUNG)-RELATED"/>
    <property type="match status" value="1"/>
</dbReference>
<dbReference type="InParanoid" id="A0A194XRZ9"/>
<dbReference type="PANTHER" id="PTHR47338:SF9">
    <property type="entry name" value="ZN(II)2CYS6 TRANSCRIPTION FACTOR (EUROFUNG)"/>
    <property type="match status" value="1"/>
</dbReference>
<feature type="domain" description="Zn(2)-C6 fungal-type" evidence="7">
    <location>
        <begin position="13"/>
        <end position="43"/>
    </location>
</feature>
<dbReference type="GO" id="GO:0005634">
    <property type="term" value="C:nucleus"/>
    <property type="evidence" value="ECO:0007669"/>
    <property type="project" value="UniProtKB-SubCell"/>
</dbReference>
<keyword evidence="3" id="KW-0805">Transcription regulation</keyword>
<keyword evidence="5" id="KW-0539">Nucleus</keyword>
<dbReference type="SMART" id="SM00066">
    <property type="entry name" value="GAL4"/>
    <property type="match status" value="1"/>
</dbReference>
<dbReference type="InterPro" id="IPR050815">
    <property type="entry name" value="TF_fung"/>
</dbReference>
<dbReference type="CDD" id="cd12148">
    <property type="entry name" value="fungal_TF_MHR"/>
    <property type="match status" value="1"/>
</dbReference>
<proteinExistence type="predicted"/>
<evidence type="ECO:0000313" key="9">
    <source>
        <dbReference type="Proteomes" id="UP000070700"/>
    </source>
</evidence>
<dbReference type="RefSeq" id="XP_018077276.1">
    <property type="nucleotide sequence ID" value="XM_018219334.1"/>
</dbReference>
<evidence type="ECO:0000256" key="6">
    <source>
        <dbReference type="SAM" id="MobiDB-lite"/>
    </source>
</evidence>
<dbReference type="GO" id="GO:0003677">
    <property type="term" value="F:DNA binding"/>
    <property type="evidence" value="ECO:0007669"/>
    <property type="project" value="InterPro"/>
</dbReference>
<evidence type="ECO:0000256" key="1">
    <source>
        <dbReference type="ARBA" id="ARBA00004123"/>
    </source>
</evidence>
<dbReference type="Pfam" id="PF00172">
    <property type="entry name" value="Zn_clus"/>
    <property type="match status" value="1"/>
</dbReference>
<evidence type="ECO:0000256" key="3">
    <source>
        <dbReference type="ARBA" id="ARBA00023015"/>
    </source>
</evidence>